<comment type="caution">
    <text evidence="1">The sequence shown here is derived from an EMBL/GenBank/DDBJ whole genome shotgun (WGS) entry which is preliminary data.</text>
</comment>
<proteinExistence type="predicted"/>
<dbReference type="Gene3D" id="1.10.10.10">
    <property type="entry name" value="Winged helix-like DNA-binding domain superfamily/Winged helix DNA-binding domain"/>
    <property type="match status" value="1"/>
</dbReference>
<sequence length="79" mass="8932">MATKADELHKTQREILAILDEVGPASSRLLVHRLDDDAYRQLVNHHLSRLRDEGFVVYDDDDGLYRVTEDAPISAGDGR</sequence>
<accession>M0IBZ9</accession>
<dbReference type="InterPro" id="IPR036390">
    <property type="entry name" value="WH_DNA-bd_sf"/>
</dbReference>
<evidence type="ECO:0000313" key="1">
    <source>
        <dbReference type="EMBL" id="ELZ93557.1"/>
    </source>
</evidence>
<reference evidence="1 2" key="1">
    <citation type="journal article" date="2014" name="PLoS Genet.">
        <title>Phylogenetically driven sequencing of extremely halophilic archaea reveals strategies for static and dynamic osmo-response.</title>
        <authorList>
            <person name="Becker E.A."/>
            <person name="Seitzer P.M."/>
            <person name="Tritt A."/>
            <person name="Larsen D."/>
            <person name="Krusor M."/>
            <person name="Yao A.I."/>
            <person name="Wu D."/>
            <person name="Madern D."/>
            <person name="Eisen J.A."/>
            <person name="Darling A.E."/>
            <person name="Facciotti M.T."/>
        </authorList>
    </citation>
    <scope>NUCLEOTIDE SEQUENCE [LARGE SCALE GENOMIC DNA]</scope>
    <source>
        <strain evidence="1 2">JCM 10717</strain>
    </source>
</reference>
<dbReference type="Proteomes" id="UP000011577">
    <property type="component" value="Unassembled WGS sequence"/>
</dbReference>
<gene>
    <name evidence="1" type="ORF">C452_05033</name>
</gene>
<dbReference type="EMBL" id="AOLL01000009">
    <property type="protein sequence ID" value="ELZ93557.1"/>
    <property type="molecule type" value="Genomic_DNA"/>
</dbReference>
<protein>
    <recommendedName>
        <fullName evidence="3">PhiH1 repressor-like protein</fullName>
    </recommendedName>
</protein>
<dbReference type="SUPFAM" id="SSF46785">
    <property type="entry name" value="Winged helix' DNA-binding domain"/>
    <property type="match status" value="1"/>
</dbReference>
<dbReference type="RefSeq" id="WP_006600421.1">
    <property type="nucleotide sequence ID" value="NZ_AOLL01000009.1"/>
</dbReference>
<organism evidence="1 2">
    <name type="scientific">Haloferax volcanii JCM 10717</name>
    <dbReference type="NCBI Taxonomy" id="1227458"/>
    <lineage>
        <taxon>Archaea</taxon>
        <taxon>Methanobacteriati</taxon>
        <taxon>Methanobacteriota</taxon>
        <taxon>Stenosarchaea group</taxon>
        <taxon>Halobacteria</taxon>
        <taxon>Halobacteriales</taxon>
        <taxon>Haloferacaceae</taxon>
        <taxon>Haloferax</taxon>
    </lineage>
</organism>
<evidence type="ECO:0008006" key="3">
    <source>
        <dbReference type="Google" id="ProtNLM"/>
    </source>
</evidence>
<dbReference type="PATRIC" id="fig|1227458.3.peg.976"/>
<dbReference type="InterPro" id="IPR036388">
    <property type="entry name" value="WH-like_DNA-bd_sf"/>
</dbReference>
<dbReference type="AlphaFoldDB" id="M0IBZ9"/>
<name>M0IBZ9_HALVO</name>
<evidence type="ECO:0000313" key="2">
    <source>
        <dbReference type="Proteomes" id="UP000011577"/>
    </source>
</evidence>